<keyword evidence="7" id="KW-0808">Transferase</keyword>
<dbReference type="PANTHER" id="PTHR32309:SF13">
    <property type="entry name" value="FERRIC ENTEROBACTIN TRANSPORT PROTEIN FEPE"/>
    <property type="match status" value="1"/>
</dbReference>
<dbReference type="GO" id="GO:0004715">
    <property type="term" value="F:non-membrane spanning protein tyrosine kinase activity"/>
    <property type="evidence" value="ECO:0007669"/>
    <property type="project" value="UniProtKB-EC"/>
</dbReference>
<dbReference type="Pfam" id="PF13614">
    <property type="entry name" value="AAA_31"/>
    <property type="match status" value="1"/>
</dbReference>
<dbReference type="InterPro" id="IPR005702">
    <property type="entry name" value="Wzc-like_C"/>
</dbReference>
<evidence type="ECO:0000256" key="14">
    <source>
        <dbReference type="ARBA" id="ARBA00023137"/>
    </source>
</evidence>
<keyword evidence="6" id="KW-0997">Cell inner membrane</keyword>
<evidence type="ECO:0000256" key="10">
    <source>
        <dbReference type="ARBA" id="ARBA00022777"/>
    </source>
</evidence>
<feature type="domain" description="Tyrosine-protein kinase G-rich" evidence="19">
    <location>
        <begin position="447"/>
        <end position="515"/>
    </location>
</feature>
<evidence type="ECO:0000256" key="2">
    <source>
        <dbReference type="ARBA" id="ARBA00007316"/>
    </source>
</evidence>
<evidence type="ECO:0000256" key="4">
    <source>
        <dbReference type="ARBA" id="ARBA00011903"/>
    </source>
</evidence>
<dbReference type="EC" id="2.7.10.2" evidence="4"/>
<dbReference type="Pfam" id="PF02706">
    <property type="entry name" value="Wzz"/>
    <property type="match status" value="1"/>
</dbReference>
<dbReference type="NCBIfam" id="TIGR01007">
    <property type="entry name" value="eps_fam"/>
    <property type="match status" value="1"/>
</dbReference>
<evidence type="ECO:0000256" key="7">
    <source>
        <dbReference type="ARBA" id="ARBA00022679"/>
    </source>
</evidence>
<dbReference type="PANTHER" id="PTHR32309">
    <property type="entry name" value="TYROSINE-PROTEIN KINASE"/>
    <property type="match status" value="1"/>
</dbReference>
<protein>
    <recommendedName>
        <fullName evidence="4">non-specific protein-tyrosine kinase</fullName>
        <ecNumber evidence="4">2.7.10.2</ecNumber>
    </recommendedName>
</protein>
<dbReference type="InterPro" id="IPR003856">
    <property type="entry name" value="LPS_length_determ_N"/>
</dbReference>
<keyword evidence="21" id="KW-1185">Reference proteome</keyword>
<keyword evidence="13 16" id="KW-0472">Membrane</keyword>
<organism evidence="20 21">
    <name type="scientific">Halpernia humi</name>
    <dbReference type="NCBI Taxonomy" id="493375"/>
    <lineage>
        <taxon>Bacteria</taxon>
        <taxon>Pseudomonadati</taxon>
        <taxon>Bacteroidota</taxon>
        <taxon>Flavobacteriia</taxon>
        <taxon>Flavobacteriales</taxon>
        <taxon>Weeksellaceae</taxon>
        <taxon>Chryseobacterium group</taxon>
        <taxon>Halpernia</taxon>
    </lineage>
</organism>
<dbReference type="InterPro" id="IPR050445">
    <property type="entry name" value="Bact_polysacc_biosynth/exp"/>
</dbReference>
<evidence type="ECO:0000259" key="18">
    <source>
        <dbReference type="Pfam" id="PF13614"/>
    </source>
</evidence>
<keyword evidence="12 16" id="KW-1133">Transmembrane helix</keyword>
<reference evidence="21" key="1">
    <citation type="submission" date="2016-10" db="EMBL/GenBank/DDBJ databases">
        <authorList>
            <person name="Varghese N."/>
            <person name="Submissions S."/>
        </authorList>
    </citation>
    <scope>NUCLEOTIDE SEQUENCE [LARGE SCALE GENOMIC DNA]</scope>
    <source>
        <strain evidence="21">DSM 21580</strain>
    </source>
</reference>
<name>A0A1H6A4G2_9FLAO</name>
<dbReference type="Proteomes" id="UP000236738">
    <property type="component" value="Unassembled WGS sequence"/>
</dbReference>
<keyword evidence="8 16" id="KW-0812">Transmembrane</keyword>
<evidence type="ECO:0000256" key="8">
    <source>
        <dbReference type="ARBA" id="ARBA00022692"/>
    </source>
</evidence>
<dbReference type="InterPro" id="IPR025669">
    <property type="entry name" value="AAA_dom"/>
</dbReference>
<dbReference type="AlphaFoldDB" id="A0A1H6A4G2"/>
<comment type="catalytic activity">
    <reaction evidence="15">
        <text>L-tyrosyl-[protein] + ATP = O-phospho-L-tyrosyl-[protein] + ADP + H(+)</text>
        <dbReference type="Rhea" id="RHEA:10596"/>
        <dbReference type="Rhea" id="RHEA-COMP:10136"/>
        <dbReference type="Rhea" id="RHEA-COMP:20101"/>
        <dbReference type="ChEBI" id="CHEBI:15378"/>
        <dbReference type="ChEBI" id="CHEBI:30616"/>
        <dbReference type="ChEBI" id="CHEBI:46858"/>
        <dbReference type="ChEBI" id="CHEBI:61978"/>
        <dbReference type="ChEBI" id="CHEBI:456216"/>
        <dbReference type="EC" id="2.7.10.2"/>
    </reaction>
</comment>
<evidence type="ECO:0000256" key="9">
    <source>
        <dbReference type="ARBA" id="ARBA00022741"/>
    </source>
</evidence>
<evidence type="ECO:0000256" key="6">
    <source>
        <dbReference type="ARBA" id="ARBA00022519"/>
    </source>
</evidence>
<comment type="similarity">
    <text evidence="3">Belongs to the etk/wzc family.</text>
</comment>
<feature type="domain" description="Polysaccharide chain length determinant N-terminal" evidence="17">
    <location>
        <begin position="15"/>
        <end position="111"/>
    </location>
</feature>
<evidence type="ECO:0000256" key="5">
    <source>
        <dbReference type="ARBA" id="ARBA00022475"/>
    </source>
</evidence>
<evidence type="ECO:0000256" key="13">
    <source>
        <dbReference type="ARBA" id="ARBA00023136"/>
    </source>
</evidence>
<keyword evidence="11" id="KW-0067">ATP-binding</keyword>
<keyword evidence="10" id="KW-0418">Kinase</keyword>
<dbReference type="EMBL" id="FNUS01000005">
    <property type="protein sequence ID" value="SEG43114.1"/>
    <property type="molecule type" value="Genomic_DNA"/>
</dbReference>
<evidence type="ECO:0000259" key="19">
    <source>
        <dbReference type="Pfam" id="PF13807"/>
    </source>
</evidence>
<dbReference type="InterPro" id="IPR027417">
    <property type="entry name" value="P-loop_NTPase"/>
</dbReference>
<dbReference type="Pfam" id="PF13807">
    <property type="entry name" value="GNVR"/>
    <property type="match status" value="1"/>
</dbReference>
<evidence type="ECO:0000256" key="1">
    <source>
        <dbReference type="ARBA" id="ARBA00004429"/>
    </source>
</evidence>
<dbReference type="RefSeq" id="WP_103914204.1">
    <property type="nucleotide sequence ID" value="NZ_FNUS01000005.1"/>
</dbReference>
<comment type="subcellular location">
    <subcellularLocation>
        <location evidence="1">Cell inner membrane</location>
        <topology evidence="1">Multi-pass membrane protein</topology>
    </subcellularLocation>
</comment>
<evidence type="ECO:0000256" key="12">
    <source>
        <dbReference type="ARBA" id="ARBA00022989"/>
    </source>
</evidence>
<proteinExistence type="inferred from homology"/>
<feature type="domain" description="AAA" evidence="18">
    <location>
        <begin position="583"/>
        <end position="713"/>
    </location>
</feature>
<dbReference type="CDD" id="cd05387">
    <property type="entry name" value="BY-kinase"/>
    <property type="match status" value="1"/>
</dbReference>
<keyword evidence="14" id="KW-0829">Tyrosine-protein kinase</keyword>
<evidence type="ECO:0000259" key="17">
    <source>
        <dbReference type="Pfam" id="PF02706"/>
    </source>
</evidence>
<dbReference type="SUPFAM" id="SSF52540">
    <property type="entry name" value="P-loop containing nucleoside triphosphate hydrolases"/>
    <property type="match status" value="1"/>
</dbReference>
<gene>
    <name evidence="20" type="ORF">SAMN05421847_2342</name>
</gene>
<keyword evidence="9" id="KW-0547">Nucleotide-binding</keyword>
<feature type="transmembrane region" description="Helical" evidence="16">
    <location>
        <begin position="29"/>
        <end position="47"/>
    </location>
</feature>
<dbReference type="GO" id="GO:0005524">
    <property type="term" value="F:ATP binding"/>
    <property type="evidence" value="ECO:0007669"/>
    <property type="project" value="UniProtKB-KW"/>
</dbReference>
<keyword evidence="5" id="KW-1003">Cell membrane</keyword>
<dbReference type="InterPro" id="IPR032807">
    <property type="entry name" value="GNVR"/>
</dbReference>
<evidence type="ECO:0000256" key="15">
    <source>
        <dbReference type="ARBA" id="ARBA00051245"/>
    </source>
</evidence>
<comment type="similarity">
    <text evidence="2">Belongs to the CpsD/CapB family.</text>
</comment>
<evidence type="ECO:0000256" key="11">
    <source>
        <dbReference type="ARBA" id="ARBA00022840"/>
    </source>
</evidence>
<evidence type="ECO:0000256" key="16">
    <source>
        <dbReference type="SAM" id="Phobius"/>
    </source>
</evidence>
<dbReference type="OrthoDB" id="9794577at2"/>
<dbReference type="Gene3D" id="3.40.50.300">
    <property type="entry name" value="P-loop containing nucleotide triphosphate hydrolases"/>
    <property type="match status" value="1"/>
</dbReference>
<accession>A0A1H6A4G2</accession>
<feature type="transmembrane region" description="Helical" evidence="16">
    <location>
        <begin position="497"/>
        <end position="517"/>
    </location>
</feature>
<evidence type="ECO:0000313" key="21">
    <source>
        <dbReference type="Proteomes" id="UP000236738"/>
    </source>
</evidence>
<evidence type="ECO:0000313" key="20">
    <source>
        <dbReference type="EMBL" id="SEG43114.1"/>
    </source>
</evidence>
<sequence>MESNSKPTIDNEISEINIQEIVKPYVRNWLWFLISVFITLFLAFLYLRYATPIYNINATVLIKDAKNNSFGGGDNALLQDLSGLGSMGTNSVDNEIEIFKSKKLMNAVVKDNDLQTVIKTQGNIKDSELYDKTSPISVIVVNEKEEKTFPLDLEIRGDQLLLKSEKLKQNIKTTYGKIINLPFANIIIQKNKSYVPDTLSNTNNLILQISKIDDRVTSLQNLLNVNLVNKDATVIGLSMNYPEKDKAKTILNNLVDAYNEDAIKDKNSESQKTKDFIDERIKLISKELGQVEEQKERFKSANQITDLETEAKINLETSSDAHAKQIETDAQLELTNTIINYVQKQGKYDVLPSNIGLLDPTATSGISTYNQLVLNRDRLLQSGTVKNPSVVELSNQINALRASVLESLQKNKAGLEIEKQSYEAEQNKISGKISKIPSLEKVFRGIERQQQIKENLYLLLLQKREETAISLAITAPKARIVDYAYASDQPVAPKKMIVLLAALLVGLLIPFALIYLADLFNNKIKTKHDIERLSTIPVLAELPQLEKGQSEIVGLNDLSPMAEAFRILITNMNFMLPKTKGSKVIMVTSTVKGEGKTFTSVNLSLTLASPSKKVIIIGADIRNPQLQRYNESRKGVSGITEYLHDSTLKLSDVLHKSTFNPHLDVIYSGSIPPNPTELLTNGRLTELMTELKSIYDFIILDTAPLMLVTDTFLISELAEATLYITRSNYTEKSLIDFANKSAAAKKIQNVGFVLNDVEKSNFGYGNKYGYGYGVVQKSFWDEIKDRF</sequence>
<dbReference type="GO" id="GO:0005886">
    <property type="term" value="C:plasma membrane"/>
    <property type="evidence" value="ECO:0007669"/>
    <property type="project" value="UniProtKB-SubCell"/>
</dbReference>
<evidence type="ECO:0000256" key="3">
    <source>
        <dbReference type="ARBA" id="ARBA00008883"/>
    </source>
</evidence>